<comment type="caution">
    <text evidence="2">The sequence shown here is derived from an EMBL/GenBank/DDBJ whole genome shotgun (WGS) entry which is preliminary data.</text>
</comment>
<dbReference type="EMBL" id="AHJG01000273">
    <property type="protein sequence ID" value="EPA04678.1"/>
    <property type="molecule type" value="Genomic_DNA"/>
</dbReference>
<sequence>MLIGGAPIVYGTIHGMTRRHFASDIVATLAIIASIVMNDAFPGLIIVLMQSG</sequence>
<name>S2E1A2_9ARCH</name>
<keyword evidence="1" id="KW-0472">Membrane</keyword>
<evidence type="ECO:0000313" key="2">
    <source>
        <dbReference type="EMBL" id="EPA04678.1"/>
    </source>
</evidence>
<feature type="non-terminal residue" evidence="2">
    <location>
        <position position="52"/>
    </location>
</feature>
<accession>S2E1A2</accession>
<evidence type="ECO:0000313" key="3">
    <source>
        <dbReference type="Proteomes" id="UP000014065"/>
    </source>
</evidence>
<keyword evidence="1" id="KW-0812">Transmembrane</keyword>
<organism evidence="2 3">
    <name type="scientific">Candidatus Nitrosarchaeum limnium BG20</name>
    <dbReference type="NCBI Taxonomy" id="859192"/>
    <lineage>
        <taxon>Archaea</taxon>
        <taxon>Nitrososphaerota</taxon>
        <taxon>Nitrososphaeria</taxon>
        <taxon>Nitrosopumilales</taxon>
        <taxon>Nitrosopumilaceae</taxon>
        <taxon>Nitrosarchaeum</taxon>
    </lineage>
</organism>
<evidence type="ECO:0000256" key="1">
    <source>
        <dbReference type="SAM" id="Phobius"/>
    </source>
</evidence>
<gene>
    <name evidence="2" type="ORF">BG20_I1684</name>
</gene>
<keyword evidence="1" id="KW-1133">Transmembrane helix</keyword>
<protein>
    <submittedName>
        <fullName evidence="2">Uncharacterized protein</fullName>
    </submittedName>
</protein>
<reference evidence="2 3" key="1">
    <citation type="journal article" date="2012" name="J. Bacteriol.">
        <title>Genome Sequence of "Candidatus Nitrosoarchaeum limnia" BG20, a Low-Salinity Ammonia-Oxidizing Archaeon from the San Francisco Bay Estuary.</title>
        <authorList>
            <person name="Mosier A.C."/>
            <person name="Allen E.E."/>
            <person name="Kim M."/>
            <person name="Ferriera S."/>
            <person name="Francis C.A."/>
        </authorList>
    </citation>
    <scope>NUCLEOTIDE SEQUENCE [LARGE SCALE GENOMIC DNA]</scope>
    <source>
        <strain evidence="2 3">BG20</strain>
    </source>
</reference>
<dbReference type="Proteomes" id="UP000014065">
    <property type="component" value="Unassembled WGS sequence"/>
</dbReference>
<dbReference type="AlphaFoldDB" id="S2E1A2"/>
<keyword evidence="3" id="KW-1185">Reference proteome</keyword>
<feature type="transmembrane region" description="Helical" evidence="1">
    <location>
        <begin position="25"/>
        <end position="49"/>
    </location>
</feature>
<proteinExistence type="predicted"/>